<dbReference type="Proteomes" id="UP000827872">
    <property type="component" value="Linkage Group LG03"/>
</dbReference>
<dbReference type="EMBL" id="CM037616">
    <property type="protein sequence ID" value="KAH7993196.1"/>
    <property type="molecule type" value="Genomic_DNA"/>
</dbReference>
<protein>
    <submittedName>
        <fullName evidence="1">Uncharacterized protein</fullName>
    </submittedName>
</protein>
<comment type="caution">
    <text evidence="1">The sequence shown here is derived from an EMBL/GenBank/DDBJ whole genome shotgun (WGS) entry which is preliminary data.</text>
</comment>
<sequence length="93" mass="10866">MDSRHLEGLRNRYQEGNVREVPPSESWIEGNDRQQQAVIRRNQALLDLHQIASHPTDPQTYDFLETHFHNQEVKLIEKLGDHVTNLNHICASE</sequence>
<reference evidence="1" key="1">
    <citation type="submission" date="2021-08" db="EMBL/GenBank/DDBJ databases">
        <title>The first chromosome-level gecko genome reveals the dynamic sex chromosomes of Neotropical dwarf geckos (Sphaerodactylidae: Sphaerodactylus).</title>
        <authorList>
            <person name="Pinto B.J."/>
            <person name="Keating S.E."/>
            <person name="Gamble T."/>
        </authorList>
    </citation>
    <scope>NUCLEOTIDE SEQUENCE</scope>
    <source>
        <strain evidence="1">TG3544</strain>
    </source>
</reference>
<name>A0ACB8EKI2_9SAUR</name>
<proteinExistence type="predicted"/>
<keyword evidence="2" id="KW-1185">Reference proteome</keyword>
<evidence type="ECO:0000313" key="1">
    <source>
        <dbReference type="EMBL" id="KAH7993196.1"/>
    </source>
</evidence>
<gene>
    <name evidence="1" type="ORF">K3G42_029636</name>
</gene>
<accession>A0ACB8EKI2</accession>
<organism evidence="1 2">
    <name type="scientific">Sphaerodactylus townsendi</name>
    <dbReference type="NCBI Taxonomy" id="933632"/>
    <lineage>
        <taxon>Eukaryota</taxon>
        <taxon>Metazoa</taxon>
        <taxon>Chordata</taxon>
        <taxon>Craniata</taxon>
        <taxon>Vertebrata</taxon>
        <taxon>Euteleostomi</taxon>
        <taxon>Lepidosauria</taxon>
        <taxon>Squamata</taxon>
        <taxon>Bifurcata</taxon>
        <taxon>Gekkota</taxon>
        <taxon>Sphaerodactylidae</taxon>
        <taxon>Sphaerodactylus</taxon>
    </lineage>
</organism>
<evidence type="ECO:0000313" key="2">
    <source>
        <dbReference type="Proteomes" id="UP000827872"/>
    </source>
</evidence>